<sequence length="971" mass="105420">MTGTKGPRAKDDKTKKRKRGITESETTSKRHRQQNRESKADGNNTPTPQKSKQGESNHEVLAGELSSFRPQQVIRQSDDGEAGWRVSKPMGGRMLDIDPILTKDEQYLILTYNTSIQIYNANDSLLIRRIPISTLDTSASKGSIPAHIVGTRLSKNNPQLVWVACSDGHIYCVNWSQGDAPSPAFQTSSKTAKALVVVPVAFAEDKEILLVAESEKSNRMEVIAYQLVNGGKRKSNSVLSLQKPGYGLQILETSEDGQVIVGAFQDSLFLGTASATAESLDQLQYEIFSFDSPDLITSIDLRLHARFSGSRKSQAGADTAVDVIIGGARGGIYVYHDALTHVRAVGKAQLVKDGIQVQKYHWHRKAVHAVKWSTDGNYFISGGSENVLVVWQVDTSRKDFLPHLSGSIENIVVSQTGSSYVLHIDDNSAMILSTAEMKPTAYIAGIQSAAIDVSEPKDLLVRRVWNVSEHVRQPIPASIRPSDPSKLYVCVSNGRQETLSGNLSMPLLQSFDLESFTSVSKQALARTQPTDVNLSSKGHPIDEPVVTNINFSGDGKWLASVDEWKPAPRDVENISQDLRHQFMRERHEVYLKFWEVREEAESLELVSRINAPHSTTCPESVLDLASDPTSSCFASIGSDGVVRLWRPRHRQQNGVAVKDANGRDAVSWGCTQAIGVGDGTGIENGTDLINPTRHIEVQGRVVFSEDGSTLFAAFGAVDPGVVYVIDVASGEIVKTLEGLWDGKLQSIQALGSFIIVLSSDLRVYNVVADELEYGIVVPKLYGVTELHQLAVDHTSGHFAVTLPIGGVSSIGVFDPEDPEPLLVRSTPHRIVSLVSAPGASGFIALDDAAQVWVIAEGSDPSSIATLQPLHDLQLDGLSGAVDAGPTTGEVLATDEMDVASEDDMADTKEVDEDVDMGDDDDDDDDDAYGSVIPQQFLTEIFDATPAFAAPSIEDMFYKVTGLLATKPHAEQ</sequence>
<evidence type="ECO:0000256" key="8">
    <source>
        <dbReference type="PROSITE-ProRule" id="PRU00221"/>
    </source>
</evidence>
<dbReference type="Pfam" id="PF00400">
    <property type="entry name" value="WD40"/>
    <property type="match status" value="1"/>
</dbReference>
<dbReference type="PROSITE" id="PS50082">
    <property type="entry name" value="WD_REPEATS_2"/>
    <property type="match status" value="1"/>
</dbReference>
<feature type="compositionally biased region" description="Polar residues" evidence="9">
    <location>
        <begin position="41"/>
        <end position="51"/>
    </location>
</feature>
<dbReference type="GO" id="GO:0003723">
    <property type="term" value="F:RNA binding"/>
    <property type="evidence" value="ECO:0007669"/>
    <property type="project" value="InterPro"/>
</dbReference>
<dbReference type="Gene3D" id="2.130.10.10">
    <property type="entry name" value="YVTN repeat-like/Quinoprotein amine dehydrogenase"/>
    <property type="match status" value="2"/>
</dbReference>
<feature type="non-terminal residue" evidence="10">
    <location>
        <position position="1"/>
    </location>
</feature>
<keyword evidence="5" id="KW-0677">Repeat</keyword>
<dbReference type="GO" id="GO:0032040">
    <property type="term" value="C:small-subunit processome"/>
    <property type="evidence" value="ECO:0007669"/>
    <property type="project" value="InterPro"/>
</dbReference>
<evidence type="ECO:0000256" key="2">
    <source>
        <dbReference type="ARBA" id="ARBA00022517"/>
    </source>
</evidence>
<keyword evidence="4 8" id="KW-0853">WD repeat</keyword>
<name>A0A0B4EE81_METAF</name>
<feature type="compositionally biased region" description="Basic and acidic residues" evidence="9">
    <location>
        <begin position="8"/>
        <end position="40"/>
    </location>
</feature>
<dbReference type="VEuPathDB" id="FungiDB:MAN_09988"/>
<keyword evidence="11" id="KW-1185">Reference proteome</keyword>
<dbReference type="SMART" id="SM00320">
    <property type="entry name" value="WD40"/>
    <property type="match status" value="3"/>
</dbReference>
<evidence type="ECO:0000313" key="10">
    <source>
        <dbReference type="EMBL" id="KID60455.1"/>
    </source>
</evidence>
<dbReference type="PROSITE" id="PS50294">
    <property type="entry name" value="WD_REPEATS_REGION"/>
    <property type="match status" value="1"/>
</dbReference>
<evidence type="ECO:0000256" key="9">
    <source>
        <dbReference type="SAM" id="MobiDB-lite"/>
    </source>
</evidence>
<dbReference type="InterPro" id="IPR001680">
    <property type="entry name" value="WD40_rpt"/>
</dbReference>
<comment type="caution">
    <text evidence="10">The sequence shown here is derived from an EMBL/GenBank/DDBJ whole genome shotgun (WGS) entry which is preliminary data.</text>
</comment>
<feature type="compositionally biased region" description="Acidic residues" evidence="9">
    <location>
        <begin position="899"/>
        <end position="927"/>
    </location>
</feature>
<organism evidence="10 11">
    <name type="scientific">Metarhizium anisopliae (strain ARSEF 549)</name>
    <dbReference type="NCBI Taxonomy" id="3151832"/>
    <lineage>
        <taxon>Eukaryota</taxon>
        <taxon>Fungi</taxon>
        <taxon>Dikarya</taxon>
        <taxon>Ascomycota</taxon>
        <taxon>Pezizomycotina</taxon>
        <taxon>Sordariomycetes</taxon>
        <taxon>Hypocreomycetidae</taxon>
        <taxon>Hypocreales</taxon>
        <taxon>Clavicipitaceae</taxon>
        <taxon>Metarhizium</taxon>
    </lineage>
</organism>
<dbReference type="OrthoDB" id="4096at2759"/>
<comment type="subcellular location">
    <subcellularLocation>
        <location evidence="1">Nucleus</location>
        <location evidence="1">Nucleolus</location>
    </subcellularLocation>
</comment>
<keyword evidence="3" id="KW-0698">rRNA processing</keyword>
<dbReference type="Pfam" id="PF23869">
    <property type="entry name" value="Beta-prop_WDR75_1st"/>
    <property type="match status" value="1"/>
</dbReference>
<feature type="region of interest" description="Disordered" evidence="9">
    <location>
        <begin position="899"/>
        <end position="929"/>
    </location>
</feature>
<keyword evidence="2" id="KW-0690">Ribosome biogenesis</keyword>
<evidence type="ECO:0000256" key="6">
    <source>
        <dbReference type="ARBA" id="ARBA00023163"/>
    </source>
</evidence>
<dbReference type="SUPFAM" id="SSF50978">
    <property type="entry name" value="WD40 repeat-like"/>
    <property type="match status" value="1"/>
</dbReference>
<evidence type="ECO:0000256" key="1">
    <source>
        <dbReference type="ARBA" id="ARBA00004604"/>
    </source>
</evidence>
<dbReference type="PANTHER" id="PTHR44215">
    <property type="entry name" value="WD REPEAT-CONTAINING PROTEIN 75"/>
    <property type="match status" value="1"/>
</dbReference>
<evidence type="ECO:0000256" key="7">
    <source>
        <dbReference type="ARBA" id="ARBA00023242"/>
    </source>
</evidence>
<protein>
    <submittedName>
        <fullName evidence="10">WD repeat-containing protein 75</fullName>
    </submittedName>
</protein>
<dbReference type="HOGENOM" id="CLU_005417_0_1_1"/>
<feature type="repeat" description="WD" evidence="8">
    <location>
        <begin position="360"/>
        <end position="401"/>
    </location>
</feature>
<dbReference type="InterPro" id="IPR015943">
    <property type="entry name" value="WD40/YVTN_repeat-like_dom_sf"/>
</dbReference>
<dbReference type="SUPFAM" id="SSF63829">
    <property type="entry name" value="Calcium-dependent phosphotriesterase"/>
    <property type="match status" value="1"/>
</dbReference>
<reference evidence="10 11" key="1">
    <citation type="journal article" date="2014" name="Proc. Natl. Acad. Sci. U.S.A.">
        <title>Trajectory and genomic determinants of fungal-pathogen speciation and host adaptation.</title>
        <authorList>
            <person name="Hu X."/>
            <person name="Xiao G."/>
            <person name="Zheng P."/>
            <person name="Shang Y."/>
            <person name="Su Y."/>
            <person name="Zhang X."/>
            <person name="Liu X."/>
            <person name="Zhan S."/>
            <person name="St Leger R.J."/>
            <person name="Wang C."/>
        </authorList>
    </citation>
    <scope>NUCLEOTIDE SEQUENCE [LARGE SCALE GENOMIC DNA]</scope>
    <source>
        <strain evidence="10 11">ARSEF 549</strain>
    </source>
</reference>
<dbReference type="PANTHER" id="PTHR44215:SF1">
    <property type="entry name" value="WD REPEAT-CONTAINING PROTEIN 75"/>
    <property type="match status" value="1"/>
</dbReference>
<dbReference type="GO" id="GO:0006364">
    <property type="term" value="P:rRNA processing"/>
    <property type="evidence" value="ECO:0007669"/>
    <property type="project" value="UniProtKB-KW"/>
</dbReference>
<dbReference type="InterPro" id="IPR011047">
    <property type="entry name" value="Quinoprotein_ADH-like_sf"/>
</dbReference>
<evidence type="ECO:0000313" key="11">
    <source>
        <dbReference type="Proteomes" id="UP000031186"/>
    </source>
</evidence>
<accession>A0A0B4EE81</accession>
<dbReference type="SUPFAM" id="SSF50998">
    <property type="entry name" value="Quinoprotein alcohol dehydrogenase-like"/>
    <property type="match status" value="1"/>
</dbReference>
<dbReference type="InterPro" id="IPR053826">
    <property type="entry name" value="WDR75"/>
</dbReference>
<dbReference type="CDD" id="cd23952">
    <property type="entry name" value="Utp17_CTD"/>
    <property type="match status" value="1"/>
</dbReference>
<evidence type="ECO:0000256" key="5">
    <source>
        <dbReference type="ARBA" id="ARBA00022737"/>
    </source>
</evidence>
<feature type="region of interest" description="Disordered" evidence="9">
    <location>
        <begin position="1"/>
        <end position="87"/>
    </location>
</feature>
<dbReference type="InterPro" id="IPR036322">
    <property type="entry name" value="WD40_repeat_dom_sf"/>
</dbReference>
<gene>
    <name evidence="10" type="ORF">MAN_09988</name>
</gene>
<dbReference type="EMBL" id="AZNF01000019">
    <property type="protein sequence ID" value="KID60455.1"/>
    <property type="molecule type" value="Genomic_DNA"/>
</dbReference>
<evidence type="ECO:0000256" key="3">
    <source>
        <dbReference type="ARBA" id="ARBA00022552"/>
    </source>
</evidence>
<dbReference type="GO" id="GO:2000234">
    <property type="term" value="P:positive regulation of rRNA processing"/>
    <property type="evidence" value="ECO:0007669"/>
    <property type="project" value="TreeGrafter"/>
</dbReference>
<keyword evidence="7" id="KW-0539">Nucleus</keyword>
<proteinExistence type="predicted"/>
<dbReference type="Proteomes" id="UP000031186">
    <property type="component" value="Unassembled WGS sequence"/>
</dbReference>
<dbReference type="GO" id="GO:0045943">
    <property type="term" value="P:positive regulation of transcription by RNA polymerase I"/>
    <property type="evidence" value="ECO:0007669"/>
    <property type="project" value="InterPro"/>
</dbReference>
<evidence type="ECO:0000256" key="4">
    <source>
        <dbReference type="ARBA" id="ARBA00022574"/>
    </source>
</evidence>
<keyword evidence="6" id="KW-0804">Transcription</keyword>
<dbReference type="AlphaFoldDB" id="A0A0B4EE81"/>